<dbReference type="Proteomes" id="UP000069205">
    <property type="component" value="Chromosome"/>
</dbReference>
<dbReference type="PANTHER" id="PTHR40266:SF2">
    <property type="entry name" value="TOXIN HIGB-1"/>
    <property type="match status" value="1"/>
</dbReference>
<dbReference type="KEGG" id="nmv:NITMOv2_0756"/>
<sequence>MQDQQVIESFRHKLAKLFEDDDRRKVPASQADKIARILARLNEAVVVQDMGLPGYRLHPLKGELAGLWAVSVSGNWRITFRFENGSAHDVDLIDYH</sequence>
<dbReference type="PATRIC" id="fig|42253.5.peg.747"/>
<keyword evidence="2" id="KW-1185">Reference proteome</keyword>
<evidence type="ECO:0000313" key="1">
    <source>
        <dbReference type="EMBL" id="ALA57192.1"/>
    </source>
</evidence>
<dbReference type="InterPro" id="IPR007711">
    <property type="entry name" value="HigB-1"/>
</dbReference>
<evidence type="ECO:0000313" key="2">
    <source>
        <dbReference type="Proteomes" id="UP000069205"/>
    </source>
</evidence>
<dbReference type="PANTHER" id="PTHR40266">
    <property type="entry name" value="TOXIN HIGB-1"/>
    <property type="match status" value="1"/>
</dbReference>
<dbReference type="Pfam" id="PF05015">
    <property type="entry name" value="HigB-like_toxin"/>
    <property type="match status" value="1"/>
</dbReference>
<dbReference type="RefSeq" id="WP_202967308.1">
    <property type="nucleotide sequence ID" value="NZ_CP011801.1"/>
</dbReference>
<organism evidence="1 2">
    <name type="scientific">Nitrospira moscoviensis</name>
    <dbReference type="NCBI Taxonomy" id="42253"/>
    <lineage>
        <taxon>Bacteria</taxon>
        <taxon>Pseudomonadati</taxon>
        <taxon>Nitrospirota</taxon>
        <taxon>Nitrospiria</taxon>
        <taxon>Nitrospirales</taxon>
        <taxon>Nitrospiraceae</taxon>
        <taxon>Nitrospira</taxon>
    </lineage>
</organism>
<reference evidence="1 2" key="1">
    <citation type="journal article" date="2015" name="Proc. Natl. Acad. Sci. U.S.A.">
        <title>Expanded metabolic versatility of ubiquitous nitrite-oxidizing bacteria from the genus Nitrospira.</title>
        <authorList>
            <person name="Koch H."/>
            <person name="Lucker S."/>
            <person name="Albertsen M."/>
            <person name="Kitzinger K."/>
            <person name="Herbold C."/>
            <person name="Spieck E."/>
            <person name="Nielsen P.H."/>
            <person name="Wagner M."/>
            <person name="Daims H."/>
        </authorList>
    </citation>
    <scope>NUCLEOTIDE SEQUENCE [LARGE SCALE GENOMIC DNA]</scope>
    <source>
        <strain evidence="1 2">NSP M-1</strain>
    </source>
</reference>
<dbReference type="InterPro" id="IPR035093">
    <property type="entry name" value="RelE/ParE_toxin_dom_sf"/>
</dbReference>
<proteinExistence type="predicted"/>
<name>A0A0K2G9A5_NITMO</name>
<dbReference type="STRING" id="42253.NITMOv2_0756"/>
<dbReference type="EMBL" id="CP011801">
    <property type="protein sequence ID" value="ALA57192.1"/>
    <property type="molecule type" value="Genomic_DNA"/>
</dbReference>
<gene>
    <name evidence="1" type="ORF">NITMOv2_0756</name>
</gene>
<protein>
    <submittedName>
        <fullName evidence="1">Plasmid maintenance system killer</fullName>
    </submittedName>
</protein>
<dbReference type="AlphaFoldDB" id="A0A0K2G9A5"/>
<dbReference type="Gene3D" id="3.30.2310.20">
    <property type="entry name" value="RelE-like"/>
    <property type="match status" value="1"/>
</dbReference>
<dbReference type="SUPFAM" id="SSF143011">
    <property type="entry name" value="RelE-like"/>
    <property type="match status" value="1"/>
</dbReference>
<accession>A0A0K2G9A5</accession>